<keyword evidence="1 4" id="KW-0547">Nucleotide-binding</keyword>
<evidence type="ECO:0000256" key="3">
    <source>
        <dbReference type="ARBA" id="ARBA00023134"/>
    </source>
</evidence>
<feature type="domain" description="RapZ C-terminal" evidence="7">
    <location>
        <begin position="179"/>
        <end position="298"/>
    </location>
</feature>
<protein>
    <submittedName>
        <fullName evidence="8">RNase adapter RapZ</fullName>
    </submittedName>
</protein>
<evidence type="ECO:0000256" key="1">
    <source>
        <dbReference type="ARBA" id="ARBA00022741"/>
    </source>
</evidence>
<evidence type="ECO:0000259" key="6">
    <source>
        <dbReference type="Pfam" id="PF03668"/>
    </source>
</evidence>
<dbReference type="RefSeq" id="WP_271887997.1">
    <property type="nucleotide sequence ID" value="NZ_JAQBIE010000004.1"/>
</dbReference>
<dbReference type="EMBL" id="JAQBIE010000004">
    <property type="protein sequence ID" value="MDB6176879.1"/>
    <property type="molecule type" value="Genomic_DNA"/>
</dbReference>
<feature type="compositionally biased region" description="Basic and acidic residues" evidence="5">
    <location>
        <begin position="326"/>
        <end position="337"/>
    </location>
</feature>
<reference evidence="8" key="1">
    <citation type="submission" date="2022-12" db="EMBL/GenBank/DDBJ databases">
        <title>Paracoccus onchidii sp. nov., isolated from a marine invertebrate from the South China Sea.</title>
        <authorList>
            <person name="Xu S."/>
            <person name="Liu Z."/>
            <person name="Xu Y."/>
        </authorList>
    </citation>
    <scope>NUCLEOTIDE SEQUENCE</scope>
    <source>
        <strain evidence="8">Z330</strain>
    </source>
</reference>
<sequence length="337" mass="37074">MADSSLTAENVADPREQAQRLVLVTGPSGAGRSTAINVLEDLGFEAIDNLPLSLIPRLLDGPVRPDPLALGLDVRNRDFSASNVIELIDRLTRHPDYAPEVLFLDCDPDVLVRRYNETRRRHPLARDSSPMSGVSAESDLLSPIRARADVLLDTSELTPHDLKAELNRWFDIRPDARLTVSLHSFSYKRGVPRGVDLMFDCRCLANPHWNTALRQLTGRNAEVQSYVASDPRFAEFFDRIRDLLLFLLPAHLDEGKSHLSVGFGCTGGQHRSVTLAEKMAVALADAGWPVSIRHRELERRMPAPVSVGDIMSEGAATHAGGQTGAGRREAPALGETR</sequence>
<dbReference type="Proteomes" id="UP001165641">
    <property type="component" value="Unassembled WGS sequence"/>
</dbReference>
<accession>A0ABT4ZC00</accession>
<keyword evidence="2 4" id="KW-0067">ATP-binding</keyword>
<dbReference type="PANTHER" id="PTHR30448:SF0">
    <property type="entry name" value="RNASE ADAPTER PROTEIN RAPZ"/>
    <property type="match status" value="1"/>
</dbReference>
<dbReference type="InterPro" id="IPR053931">
    <property type="entry name" value="RapZ_C"/>
</dbReference>
<evidence type="ECO:0000313" key="9">
    <source>
        <dbReference type="Proteomes" id="UP001165641"/>
    </source>
</evidence>
<name>A0ABT4ZC00_9RHOB</name>
<gene>
    <name evidence="8" type="primary">rapZ</name>
    <name evidence="8" type="ORF">PAF17_05085</name>
</gene>
<keyword evidence="3 4" id="KW-0342">GTP-binding</keyword>
<comment type="caution">
    <text evidence="8">The sequence shown here is derived from an EMBL/GenBank/DDBJ whole genome shotgun (WGS) entry which is preliminary data.</text>
</comment>
<proteinExistence type="inferred from homology"/>
<evidence type="ECO:0000313" key="8">
    <source>
        <dbReference type="EMBL" id="MDB6176879.1"/>
    </source>
</evidence>
<dbReference type="PANTHER" id="PTHR30448">
    <property type="entry name" value="RNASE ADAPTER PROTEIN RAPZ"/>
    <property type="match status" value="1"/>
</dbReference>
<organism evidence="8 9">
    <name type="scientific">Paracoccus onchidii</name>
    <dbReference type="NCBI Taxonomy" id="3017813"/>
    <lineage>
        <taxon>Bacteria</taxon>
        <taxon>Pseudomonadati</taxon>
        <taxon>Pseudomonadota</taxon>
        <taxon>Alphaproteobacteria</taxon>
        <taxon>Rhodobacterales</taxon>
        <taxon>Paracoccaceae</taxon>
        <taxon>Paracoccus</taxon>
    </lineage>
</organism>
<feature type="domain" description="RapZ-like N-terminal" evidence="6">
    <location>
        <begin position="21"/>
        <end position="170"/>
    </location>
</feature>
<keyword evidence="9" id="KW-1185">Reference proteome</keyword>
<dbReference type="InterPro" id="IPR053930">
    <property type="entry name" value="RapZ-like_N"/>
</dbReference>
<dbReference type="InterPro" id="IPR005337">
    <property type="entry name" value="RapZ-like"/>
</dbReference>
<evidence type="ECO:0000256" key="2">
    <source>
        <dbReference type="ARBA" id="ARBA00022840"/>
    </source>
</evidence>
<dbReference type="Pfam" id="PF03668">
    <property type="entry name" value="RapZ-like_N"/>
    <property type="match status" value="1"/>
</dbReference>
<dbReference type="PIRSF" id="PIRSF005052">
    <property type="entry name" value="P-loopkin"/>
    <property type="match status" value="1"/>
</dbReference>
<dbReference type="SUPFAM" id="SSF52540">
    <property type="entry name" value="P-loop containing nucleoside triphosphate hydrolases"/>
    <property type="match status" value="1"/>
</dbReference>
<evidence type="ECO:0000259" key="7">
    <source>
        <dbReference type="Pfam" id="PF22740"/>
    </source>
</evidence>
<feature type="region of interest" description="Disordered" evidence="5">
    <location>
        <begin position="314"/>
        <end position="337"/>
    </location>
</feature>
<dbReference type="Pfam" id="PF22740">
    <property type="entry name" value="PapZ_C"/>
    <property type="match status" value="1"/>
</dbReference>
<evidence type="ECO:0000256" key="4">
    <source>
        <dbReference type="HAMAP-Rule" id="MF_00636"/>
    </source>
</evidence>
<dbReference type="HAMAP" id="MF_00636">
    <property type="entry name" value="RapZ_like"/>
    <property type="match status" value="1"/>
</dbReference>
<dbReference type="InterPro" id="IPR027417">
    <property type="entry name" value="P-loop_NTPase"/>
</dbReference>
<dbReference type="NCBIfam" id="NF003828">
    <property type="entry name" value="PRK05416.1"/>
    <property type="match status" value="1"/>
</dbReference>
<evidence type="ECO:0000256" key="5">
    <source>
        <dbReference type="SAM" id="MobiDB-lite"/>
    </source>
</evidence>
<feature type="binding site" evidence="4">
    <location>
        <begin position="26"/>
        <end position="33"/>
    </location>
    <ligand>
        <name>ATP</name>
        <dbReference type="ChEBI" id="CHEBI:30616"/>
    </ligand>
</feature>
<feature type="binding site" evidence="4">
    <location>
        <begin position="73"/>
        <end position="76"/>
    </location>
    <ligand>
        <name>GTP</name>
        <dbReference type="ChEBI" id="CHEBI:37565"/>
    </ligand>
</feature>